<dbReference type="GO" id="GO:0004833">
    <property type="term" value="F:L-tryptophan 2,3-dioxygenase activity"/>
    <property type="evidence" value="ECO:0007669"/>
    <property type="project" value="UniProtKB-UniRule"/>
</dbReference>
<keyword evidence="1 2" id="KW-0223">Dioxygenase</keyword>
<name>A0A1X7AFR9_9GAMM</name>
<dbReference type="PANTHER" id="PTHR10138:SF0">
    <property type="entry name" value="TRYPTOPHAN 2,3-DIOXYGENASE"/>
    <property type="match status" value="1"/>
</dbReference>
<keyword evidence="1" id="KW-0408">Iron</keyword>
<sequence length="276" mass="32226">MSAERDGDKKQKNYADFLKLDVLLNLQETFQQPAAAGEMMFIMIHQISELWFKLLHHEIRETCELLEQSRCLPAVTQIERIHAILRSLISVWECMQTLTPTDFLAFRSAFGNSSGLQSYGYRLIEYALGDRDLSCLRRYEEMLQGYTLLTAELERPSLYDHVLLYLNKRGFLLPAELLERDYSQGYSGHSAVVDIWLTIYRNSDRYQDLFILGEKLIEIDCLLQQWRHRHAVTVERVIGMQPGSGGTSGVPYLKKIMEKQLFPDLYQLRFRLFQSL</sequence>
<dbReference type="GO" id="GO:0020037">
    <property type="term" value="F:heme binding"/>
    <property type="evidence" value="ECO:0007669"/>
    <property type="project" value="UniProtKB-UniRule"/>
</dbReference>
<comment type="similarity">
    <text evidence="1">Belongs to the tryptophan 2,3-dioxygenase family.</text>
</comment>
<keyword evidence="1" id="KW-0349">Heme</keyword>
<comment type="catalytic activity">
    <reaction evidence="1">
        <text>L-tryptophan + O2 = N-formyl-L-kynurenine</text>
        <dbReference type="Rhea" id="RHEA:24536"/>
        <dbReference type="ChEBI" id="CHEBI:15379"/>
        <dbReference type="ChEBI" id="CHEBI:57912"/>
        <dbReference type="ChEBI" id="CHEBI:58629"/>
        <dbReference type="EC" id="1.13.11.11"/>
    </reaction>
</comment>
<evidence type="ECO:0000313" key="2">
    <source>
        <dbReference type="EMBL" id="SMA38267.1"/>
    </source>
</evidence>
<dbReference type="UniPathway" id="UPA00333">
    <property type="reaction ID" value="UER00453"/>
</dbReference>
<dbReference type="OrthoDB" id="9776847at2"/>
<keyword evidence="1" id="KW-0479">Metal-binding</keyword>
<dbReference type="EMBL" id="FWPT01000002">
    <property type="protein sequence ID" value="SMA38267.1"/>
    <property type="molecule type" value="Genomic_DNA"/>
</dbReference>
<feature type="binding site" description="axial binding residue" evidence="1">
    <location>
        <position position="230"/>
    </location>
    <ligand>
        <name>heme</name>
        <dbReference type="ChEBI" id="CHEBI:30413"/>
    </ligand>
    <ligandPart>
        <name>Fe</name>
        <dbReference type="ChEBI" id="CHEBI:18248"/>
    </ligandPart>
</feature>
<dbReference type="SUPFAM" id="SSF140959">
    <property type="entry name" value="Indolic compounds 2,3-dioxygenase-like"/>
    <property type="match status" value="1"/>
</dbReference>
<dbReference type="GO" id="GO:0046872">
    <property type="term" value="F:metal ion binding"/>
    <property type="evidence" value="ECO:0007669"/>
    <property type="project" value="UniProtKB-KW"/>
</dbReference>
<dbReference type="InterPro" id="IPR004981">
    <property type="entry name" value="Trp_2_3_dOase"/>
</dbReference>
<keyword evidence="1 2" id="KW-0560">Oxidoreductase</keyword>
<keyword evidence="1" id="KW-0823">Tryptophan catabolism</keyword>
<comment type="function">
    <text evidence="1">Heme-dependent dioxygenase that catalyzes the oxidative cleavage of the L-tryptophan (L-Trp) pyrrole ring and converts L-tryptophan to N-formyl-L-kynurenine. Catalyzes the oxidative cleavage of the indole moiety.</text>
</comment>
<dbReference type="RefSeq" id="WP_087107260.1">
    <property type="nucleotide sequence ID" value="NZ_CBCSCN010000001.1"/>
</dbReference>
<keyword evidence="3" id="KW-1185">Reference proteome</keyword>
<gene>
    <name evidence="1 2" type="primary">kynA</name>
    <name evidence="2" type="ORF">EHSB41UT_00862</name>
</gene>
<dbReference type="Proteomes" id="UP000196573">
    <property type="component" value="Unassembled WGS sequence"/>
</dbReference>
<dbReference type="InterPro" id="IPR037217">
    <property type="entry name" value="Trp/Indoleamine_2_3_dOase-like"/>
</dbReference>
<dbReference type="GO" id="GO:0019442">
    <property type="term" value="P:L-tryptophan catabolic process to acetyl-CoA"/>
    <property type="evidence" value="ECO:0007669"/>
    <property type="project" value="TreeGrafter"/>
</dbReference>
<comment type="pathway">
    <text evidence="1">Amino-acid degradation; L-tryptophan degradation via kynurenine pathway; L-kynurenine from L-tryptophan: step 1/2.</text>
</comment>
<dbReference type="Pfam" id="PF03301">
    <property type="entry name" value="Trp_dioxygenase"/>
    <property type="match status" value="2"/>
</dbReference>
<comment type="cofactor">
    <cofactor evidence="1">
        <name>heme</name>
        <dbReference type="ChEBI" id="CHEBI:30413"/>
    </cofactor>
    <text evidence="1">Binds 1 heme group per subunit.</text>
</comment>
<dbReference type="AlphaFoldDB" id="A0A1X7AFR9"/>
<dbReference type="EC" id="1.13.11.11" evidence="1"/>
<evidence type="ECO:0000313" key="3">
    <source>
        <dbReference type="Proteomes" id="UP000196573"/>
    </source>
</evidence>
<comment type="subunit">
    <text evidence="1">Homotetramer.</text>
</comment>
<dbReference type="PANTHER" id="PTHR10138">
    <property type="entry name" value="TRYPTOPHAN 2,3-DIOXYGENASE"/>
    <property type="match status" value="1"/>
</dbReference>
<dbReference type="Gene3D" id="1.20.58.480">
    <property type="match status" value="1"/>
</dbReference>
<feature type="binding site" evidence="1">
    <location>
        <position position="107"/>
    </location>
    <ligand>
        <name>substrate</name>
    </ligand>
</feature>
<comment type="caution">
    <text evidence="1">Lacks conserved residue(s) required for the propagation of feature annotation.</text>
</comment>
<organism evidence="2 3">
    <name type="scientific">Parendozoicomonas haliclonae</name>
    <dbReference type="NCBI Taxonomy" id="1960125"/>
    <lineage>
        <taxon>Bacteria</taxon>
        <taxon>Pseudomonadati</taxon>
        <taxon>Pseudomonadota</taxon>
        <taxon>Gammaproteobacteria</taxon>
        <taxon>Oceanospirillales</taxon>
        <taxon>Endozoicomonadaceae</taxon>
        <taxon>Parendozoicomonas</taxon>
    </lineage>
</organism>
<dbReference type="GO" id="GO:0019441">
    <property type="term" value="P:L-tryptophan catabolic process to kynurenine"/>
    <property type="evidence" value="ECO:0007669"/>
    <property type="project" value="UniProtKB-UniRule"/>
</dbReference>
<dbReference type="HAMAP" id="MF_01972">
    <property type="entry name" value="T23O"/>
    <property type="match status" value="1"/>
</dbReference>
<proteinExistence type="inferred from homology"/>
<protein>
    <recommendedName>
        <fullName evidence="1">Tryptophan 2,3-dioxygenase</fullName>
        <shortName evidence="1">TDO</shortName>
        <ecNumber evidence="1">1.13.11.11</ecNumber>
    </recommendedName>
    <alternativeName>
        <fullName evidence="1">Tryptamin 2,3-dioxygenase</fullName>
    </alternativeName>
    <alternativeName>
        <fullName evidence="1">Tryptophan oxygenase</fullName>
        <shortName evidence="1">TO</shortName>
        <shortName evidence="1">TRPO</shortName>
    </alternativeName>
    <alternativeName>
        <fullName evidence="1">Tryptophan pyrrolase</fullName>
    </alternativeName>
    <alternativeName>
        <fullName evidence="1">Tryptophanase</fullName>
    </alternativeName>
</protein>
<evidence type="ECO:0000256" key="1">
    <source>
        <dbReference type="HAMAP-Rule" id="MF_01972"/>
    </source>
</evidence>
<accession>A0A1X7AFR9</accession>
<reference evidence="2 3" key="1">
    <citation type="submission" date="2017-03" db="EMBL/GenBank/DDBJ databases">
        <authorList>
            <person name="Afonso C.L."/>
            <person name="Miller P.J."/>
            <person name="Scott M.A."/>
            <person name="Spackman E."/>
            <person name="Goraichik I."/>
            <person name="Dimitrov K.M."/>
            <person name="Suarez D.L."/>
            <person name="Swayne D.E."/>
        </authorList>
    </citation>
    <scope>NUCLEOTIDE SEQUENCE [LARGE SCALE GENOMIC DNA]</scope>
    <source>
        <strain evidence="2">SB41UT1</strain>
    </source>
</reference>